<proteinExistence type="predicted"/>
<reference evidence="2 3" key="1">
    <citation type="submission" date="2024-08" db="EMBL/GenBank/DDBJ databases">
        <authorList>
            <person name="Cucini C."/>
            <person name="Frati F."/>
        </authorList>
    </citation>
    <scope>NUCLEOTIDE SEQUENCE [LARGE SCALE GENOMIC DNA]</scope>
</reference>
<protein>
    <recommendedName>
        <fullName evidence="4">Essential protein Yae1 N-terminal domain-containing protein</fullName>
    </recommendedName>
</protein>
<organism evidence="2 3">
    <name type="scientific">Orchesella dallaii</name>
    <dbReference type="NCBI Taxonomy" id="48710"/>
    <lineage>
        <taxon>Eukaryota</taxon>
        <taxon>Metazoa</taxon>
        <taxon>Ecdysozoa</taxon>
        <taxon>Arthropoda</taxon>
        <taxon>Hexapoda</taxon>
        <taxon>Collembola</taxon>
        <taxon>Entomobryomorpha</taxon>
        <taxon>Entomobryoidea</taxon>
        <taxon>Orchesellidae</taxon>
        <taxon>Orchesellinae</taxon>
        <taxon>Orchesella</taxon>
    </lineage>
</organism>
<name>A0ABP1QFB1_9HEXA</name>
<comment type="caution">
    <text evidence="2">The sequence shown here is derived from an EMBL/GenBank/DDBJ whole genome shotgun (WGS) entry which is preliminary data.</text>
</comment>
<evidence type="ECO:0008006" key="4">
    <source>
        <dbReference type="Google" id="ProtNLM"/>
    </source>
</evidence>
<dbReference type="EMBL" id="CAXLJM020000033">
    <property type="protein sequence ID" value="CAL8101165.1"/>
    <property type="molecule type" value="Genomic_DNA"/>
</dbReference>
<evidence type="ECO:0000256" key="1">
    <source>
        <dbReference type="SAM" id="MobiDB-lite"/>
    </source>
</evidence>
<feature type="compositionally biased region" description="Basic and acidic residues" evidence="1">
    <location>
        <begin position="13"/>
        <end position="40"/>
    </location>
</feature>
<keyword evidence="3" id="KW-1185">Reference proteome</keyword>
<accession>A0ABP1QFB1</accession>
<evidence type="ECO:0000313" key="2">
    <source>
        <dbReference type="EMBL" id="CAL8101165.1"/>
    </source>
</evidence>
<gene>
    <name evidence="2" type="ORF">ODALV1_LOCUS10750</name>
</gene>
<feature type="region of interest" description="Disordered" evidence="1">
    <location>
        <begin position="1"/>
        <end position="40"/>
    </location>
</feature>
<sequence length="146" mass="16452">MESGDEDDAFTMGEREWQKMSRDLSKQGYRDGKNEGRETGMQESFGKAVNLALQHSMQLGQLHGLLEWKLSQPESKGQQDNIKRLMVRIGLHLNELEHCNVDSFSSGGKGEDLKTGLEKTIKDLVAEYLQLYPEHSDEVSAILGQN</sequence>
<evidence type="ECO:0000313" key="3">
    <source>
        <dbReference type="Proteomes" id="UP001642540"/>
    </source>
</evidence>
<dbReference type="Proteomes" id="UP001642540">
    <property type="component" value="Unassembled WGS sequence"/>
</dbReference>